<dbReference type="Gene3D" id="3.80.10.10">
    <property type="entry name" value="Ribonuclease Inhibitor"/>
    <property type="match status" value="1"/>
</dbReference>
<dbReference type="SUPFAM" id="SSF52047">
    <property type="entry name" value="RNI-like"/>
    <property type="match status" value="1"/>
</dbReference>
<feature type="domain" description="F-box" evidence="1">
    <location>
        <begin position="54"/>
        <end position="90"/>
    </location>
</feature>
<sequence>MRRSSGNHQFRSTFAWTSTSDALFSAWTTTHAYKNAGQEAHGHFNMHSVLRITELVDLVLDHIDRPRDLYSVARTCKAFKELSLDHLWRTQNTLDNIVQCLPPELWEMRAAQDTFGCHVHLSTEAKPSDWTVALTYSRRIRVLVVEESHRMPCSTVLEAIRVIGPSKLLPNLKDVRFCATIHPYEDVFLLPTVRHLHLGDVQVPSLPATMDSAMNWERVIGMSLVSDPDEAPAFVSSAMSTIAKMLQRIQILELDCISSEAFVHLARLPHLTALRFRTTMEDDALAELAQALFPALEHLSVHDTTLEYASKIVNLLLPSSPIEGLNLETSPSTKEEAAALYSAVASHINPATLRTLVLGTSVELTDVIMPYAVDANLLDNFVVQASAIRPLLQFSGLEELALQPSAGFNLDCQLAWDMARAWPNLTHLVLVSASRARISNPALRLSALQAFVHHSLNLVHLELDLDATYLPAKDELSLQSQKALRVLAVGISPIRQPEPVAAFLRSIFPATELSLPSESEWDLFEQMNGPLDVHGMEGRLFQRQWTKVANLLKAGLD</sequence>
<gene>
    <name evidence="2" type="ORF">MIND_01317900</name>
</gene>
<accession>A0A8H6S3R6</accession>
<dbReference type="AlphaFoldDB" id="A0A8H6S3R6"/>
<organism evidence="2 3">
    <name type="scientific">Mycena indigotica</name>
    <dbReference type="NCBI Taxonomy" id="2126181"/>
    <lineage>
        <taxon>Eukaryota</taxon>
        <taxon>Fungi</taxon>
        <taxon>Dikarya</taxon>
        <taxon>Basidiomycota</taxon>
        <taxon>Agaricomycotina</taxon>
        <taxon>Agaricomycetes</taxon>
        <taxon>Agaricomycetidae</taxon>
        <taxon>Agaricales</taxon>
        <taxon>Marasmiineae</taxon>
        <taxon>Mycenaceae</taxon>
        <taxon>Mycena</taxon>
    </lineage>
</organism>
<protein>
    <recommendedName>
        <fullName evidence="1">F-box domain-containing protein</fullName>
    </recommendedName>
</protein>
<dbReference type="EMBL" id="JACAZF010000014">
    <property type="protein sequence ID" value="KAF7290770.1"/>
    <property type="molecule type" value="Genomic_DNA"/>
</dbReference>
<proteinExistence type="predicted"/>
<evidence type="ECO:0000313" key="2">
    <source>
        <dbReference type="EMBL" id="KAF7290770.1"/>
    </source>
</evidence>
<dbReference type="InterPro" id="IPR032675">
    <property type="entry name" value="LRR_dom_sf"/>
</dbReference>
<dbReference type="RefSeq" id="XP_037214130.1">
    <property type="nucleotide sequence ID" value="XM_037369632.1"/>
</dbReference>
<evidence type="ECO:0000313" key="3">
    <source>
        <dbReference type="Proteomes" id="UP000636479"/>
    </source>
</evidence>
<dbReference type="Proteomes" id="UP000636479">
    <property type="component" value="Unassembled WGS sequence"/>
</dbReference>
<reference evidence="2" key="1">
    <citation type="submission" date="2020-05" db="EMBL/GenBank/DDBJ databases">
        <title>Mycena genomes resolve the evolution of fungal bioluminescence.</title>
        <authorList>
            <person name="Tsai I.J."/>
        </authorList>
    </citation>
    <scope>NUCLEOTIDE SEQUENCE</scope>
    <source>
        <strain evidence="2">171206Taipei</strain>
    </source>
</reference>
<dbReference type="OrthoDB" id="3258386at2759"/>
<dbReference type="Pfam" id="PF12937">
    <property type="entry name" value="F-box-like"/>
    <property type="match status" value="1"/>
</dbReference>
<name>A0A8H6S3R6_9AGAR</name>
<keyword evidence="3" id="KW-1185">Reference proteome</keyword>
<evidence type="ECO:0000259" key="1">
    <source>
        <dbReference type="Pfam" id="PF12937"/>
    </source>
</evidence>
<comment type="caution">
    <text evidence="2">The sequence shown here is derived from an EMBL/GenBank/DDBJ whole genome shotgun (WGS) entry which is preliminary data.</text>
</comment>
<dbReference type="InterPro" id="IPR001810">
    <property type="entry name" value="F-box_dom"/>
</dbReference>
<dbReference type="GeneID" id="59352148"/>